<name>A0ABQ5MK68_9FLAO</name>
<sequence>MCTSITINSKDGNTIVGRTMEYAKFLNSEVFFRPKGYQYVQDKLLLIEKFLQLGLPIDDLESIDVKKLHTWEGLYSFIGMNSFKIDFAANGMNSEGLVTGDMVLTVAEYQDGKEASDNSVLWYPYLTNWILSTCSSVEDVKNKLPEIVVTNPINEFTKDNPGFLMHFPVNDAQGNAIVIEFTDGKLQIHDNSDIGVLTNDPVFPWQKLNLNNYSNITPFNQPAREGARFSVSCPSQGTGFSGLPANSTPVSRFVRAAMMVNYAYEPETTEESVNLAVHVLNTIDIPFGTIREGIDANPLSEDSDLTQWLTISDTQNLKYYIRMYGSPSFFVVDFKEVLESYVDNLSSLANIKIAIPTKENFAIDLTKSVSVPEPAL</sequence>
<protein>
    <submittedName>
        <fullName evidence="4">Choloylglycine hydrolase</fullName>
    </submittedName>
</protein>
<dbReference type="PANTHER" id="PTHR35527:SF2">
    <property type="entry name" value="HYDROLASE"/>
    <property type="match status" value="1"/>
</dbReference>
<dbReference type="Pfam" id="PF02275">
    <property type="entry name" value="CBAH"/>
    <property type="match status" value="1"/>
</dbReference>
<dbReference type="EMBL" id="BRVO01000002">
    <property type="protein sequence ID" value="GLB49773.1"/>
    <property type="molecule type" value="Genomic_DNA"/>
</dbReference>
<organism evidence="4 5">
    <name type="scientific">Neptunitalea lumnitzerae</name>
    <dbReference type="NCBI Taxonomy" id="2965509"/>
    <lineage>
        <taxon>Bacteria</taxon>
        <taxon>Pseudomonadati</taxon>
        <taxon>Bacteroidota</taxon>
        <taxon>Flavobacteriia</taxon>
        <taxon>Flavobacteriales</taxon>
        <taxon>Flavobacteriaceae</taxon>
        <taxon>Neptunitalea</taxon>
    </lineage>
</organism>
<evidence type="ECO:0000256" key="2">
    <source>
        <dbReference type="ARBA" id="ARBA00022801"/>
    </source>
</evidence>
<evidence type="ECO:0000313" key="5">
    <source>
        <dbReference type="Proteomes" id="UP001143543"/>
    </source>
</evidence>
<accession>A0ABQ5MK68</accession>
<dbReference type="InterPro" id="IPR052193">
    <property type="entry name" value="Peptidase_C59"/>
</dbReference>
<dbReference type="Gene3D" id="3.60.60.10">
    <property type="entry name" value="Penicillin V Acylase, Chain A"/>
    <property type="match status" value="1"/>
</dbReference>
<dbReference type="PANTHER" id="PTHR35527">
    <property type="entry name" value="CHOLOYLGLYCINE HYDROLASE"/>
    <property type="match status" value="1"/>
</dbReference>
<dbReference type="SUPFAM" id="SSF56235">
    <property type="entry name" value="N-terminal nucleophile aminohydrolases (Ntn hydrolases)"/>
    <property type="match status" value="1"/>
</dbReference>
<dbReference type="InterPro" id="IPR029132">
    <property type="entry name" value="CBAH/NAAA_C"/>
</dbReference>
<dbReference type="InterPro" id="IPR029055">
    <property type="entry name" value="Ntn_hydrolases_N"/>
</dbReference>
<evidence type="ECO:0000259" key="3">
    <source>
        <dbReference type="Pfam" id="PF02275"/>
    </source>
</evidence>
<gene>
    <name evidence="4" type="ORF">Y10_21410</name>
</gene>
<reference evidence="4" key="1">
    <citation type="submission" date="2022-07" db="EMBL/GenBank/DDBJ databases">
        <title>Taxonomy of Novel Oxalotrophic and Methylotrophic Bacteria.</title>
        <authorList>
            <person name="Sahin N."/>
            <person name="Tani A."/>
        </authorList>
    </citation>
    <scope>NUCLEOTIDE SEQUENCE</scope>
    <source>
        <strain evidence="4">Y10</strain>
    </source>
</reference>
<dbReference type="Proteomes" id="UP001143543">
    <property type="component" value="Unassembled WGS sequence"/>
</dbReference>
<evidence type="ECO:0000256" key="1">
    <source>
        <dbReference type="ARBA" id="ARBA00006625"/>
    </source>
</evidence>
<evidence type="ECO:0000313" key="4">
    <source>
        <dbReference type="EMBL" id="GLB49773.1"/>
    </source>
</evidence>
<keyword evidence="2 4" id="KW-0378">Hydrolase</keyword>
<feature type="domain" description="Choloylglycine hydrolase/NAAA C-terminal" evidence="3">
    <location>
        <begin position="2"/>
        <end position="334"/>
    </location>
</feature>
<comment type="similarity">
    <text evidence="1">Belongs to the peptidase C59 family.</text>
</comment>
<dbReference type="RefSeq" id="WP_281765398.1">
    <property type="nucleotide sequence ID" value="NZ_BRVO01000002.1"/>
</dbReference>
<keyword evidence="5" id="KW-1185">Reference proteome</keyword>
<comment type="caution">
    <text evidence="4">The sequence shown here is derived from an EMBL/GenBank/DDBJ whole genome shotgun (WGS) entry which is preliminary data.</text>
</comment>
<proteinExistence type="inferred from homology"/>
<dbReference type="GO" id="GO:0016787">
    <property type="term" value="F:hydrolase activity"/>
    <property type="evidence" value="ECO:0007669"/>
    <property type="project" value="UniProtKB-KW"/>
</dbReference>